<feature type="compositionally biased region" description="Gly residues" evidence="1">
    <location>
        <begin position="123"/>
        <end position="134"/>
    </location>
</feature>
<gene>
    <name evidence="3" type="ORF">FB391_3558</name>
</gene>
<dbReference type="PANTHER" id="PTHR36933:SF1">
    <property type="entry name" value="SLL0788 PROTEIN"/>
    <property type="match status" value="1"/>
</dbReference>
<feature type="region of interest" description="Disordered" evidence="1">
    <location>
        <begin position="118"/>
        <end position="143"/>
    </location>
</feature>
<feature type="domain" description="DUF305" evidence="2">
    <location>
        <begin position="55"/>
        <end position="227"/>
    </location>
</feature>
<dbReference type="AlphaFoldDB" id="A0A543EDS4"/>
<dbReference type="Gene3D" id="1.20.1260.10">
    <property type="match status" value="1"/>
</dbReference>
<evidence type="ECO:0000313" key="3">
    <source>
        <dbReference type="EMBL" id="TQM19722.1"/>
    </source>
</evidence>
<proteinExistence type="predicted"/>
<dbReference type="OrthoDB" id="26872at2"/>
<dbReference type="InterPro" id="IPR012347">
    <property type="entry name" value="Ferritin-like"/>
</dbReference>
<dbReference type="Proteomes" id="UP000320235">
    <property type="component" value="Unassembled WGS sequence"/>
</dbReference>
<evidence type="ECO:0000256" key="1">
    <source>
        <dbReference type="SAM" id="MobiDB-lite"/>
    </source>
</evidence>
<name>A0A543EDS4_9MICO</name>
<organism evidence="3 4">
    <name type="scientific">Microbacterium kyungheense</name>
    <dbReference type="NCBI Taxonomy" id="1263636"/>
    <lineage>
        <taxon>Bacteria</taxon>
        <taxon>Bacillati</taxon>
        <taxon>Actinomycetota</taxon>
        <taxon>Actinomycetes</taxon>
        <taxon>Micrococcales</taxon>
        <taxon>Microbacteriaceae</taxon>
        <taxon>Microbacterium</taxon>
    </lineage>
</organism>
<protein>
    <submittedName>
        <fullName evidence="3">Uncharacterized protein (DUF305 family)</fullName>
    </submittedName>
</protein>
<dbReference type="PANTHER" id="PTHR36933">
    <property type="entry name" value="SLL0788 PROTEIN"/>
    <property type="match status" value="1"/>
</dbReference>
<dbReference type="Pfam" id="PF03713">
    <property type="entry name" value="DUF305"/>
    <property type="match status" value="1"/>
</dbReference>
<keyword evidence="4" id="KW-1185">Reference proteome</keyword>
<evidence type="ECO:0000259" key="2">
    <source>
        <dbReference type="Pfam" id="PF03713"/>
    </source>
</evidence>
<accession>A0A543EDS4</accession>
<comment type="caution">
    <text evidence="3">The sequence shown here is derived from an EMBL/GenBank/DDBJ whole genome shotgun (WGS) entry which is preliminary data.</text>
</comment>
<dbReference type="RefSeq" id="WP_141896409.1">
    <property type="nucleotide sequence ID" value="NZ_BAABLH010000004.1"/>
</dbReference>
<evidence type="ECO:0000313" key="4">
    <source>
        <dbReference type="Proteomes" id="UP000320235"/>
    </source>
</evidence>
<reference evidence="3 4" key="1">
    <citation type="submission" date="2019-06" db="EMBL/GenBank/DDBJ databases">
        <title>Sequencing the genomes of 1000 actinobacteria strains.</title>
        <authorList>
            <person name="Klenk H.-P."/>
        </authorList>
    </citation>
    <scope>NUCLEOTIDE SEQUENCE [LARGE SCALE GENOMIC DNA]</scope>
    <source>
        <strain evidence="3 4">DSM 105492</strain>
    </source>
</reference>
<sequence>MRSRIAALGVVLALSTAALGMTVVVLGLTTPPPSQPQASGVRMDAAGTAFPTAEDHCYIEGMIPHHEQAVELSGLLLDASGVRERTRALAEFIVADQTAEIETMRAWQDAWRQAVPAATAGATGHGAHAGGHGGDAVPASAEPPTCGDHPHTQMKGMASAAQLAALDAAEGSAADRMFLELMIAHHEGALEMAEAAVRGGSNAYVRSSGKHVLVEQEREITAMTALLAETP</sequence>
<dbReference type="EMBL" id="VFPE01000007">
    <property type="protein sequence ID" value="TQM19722.1"/>
    <property type="molecule type" value="Genomic_DNA"/>
</dbReference>
<dbReference type="InterPro" id="IPR005183">
    <property type="entry name" value="DUF305_CopM-like"/>
</dbReference>